<protein>
    <submittedName>
        <fullName evidence="1">Uncharacterized protein</fullName>
    </submittedName>
</protein>
<sequence>MKTASTPQEARAKPGLKKLTPLESALVSKMRAGMKALWTELLSRNKWTPQPPTK</sequence>
<reference evidence="1" key="1">
    <citation type="submission" date="2020-04" db="EMBL/GenBank/DDBJ databases">
        <authorList>
            <person name="Chiriac C."/>
            <person name="Salcher M."/>
            <person name="Ghai R."/>
            <person name="Kavagutti S V."/>
        </authorList>
    </citation>
    <scope>NUCLEOTIDE SEQUENCE</scope>
</reference>
<dbReference type="EMBL" id="LR796534">
    <property type="protein sequence ID" value="CAB4149823.1"/>
    <property type="molecule type" value="Genomic_DNA"/>
</dbReference>
<evidence type="ECO:0000313" key="1">
    <source>
        <dbReference type="EMBL" id="CAB4149823.1"/>
    </source>
</evidence>
<accession>A0A6J5MXY7</accession>
<organism evidence="1">
    <name type="scientific">uncultured Caudovirales phage</name>
    <dbReference type="NCBI Taxonomy" id="2100421"/>
    <lineage>
        <taxon>Viruses</taxon>
        <taxon>Duplodnaviria</taxon>
        <taxon>Heunggongvirae</taxon>
        <taxon>Uroviricota</taxon>
        <taxon>Caudoviricetes</taxon>
        <taxon>Peduoviridae</taxon>
        <taxon>Maltschvirus</taxon>
        <taxon>Maltschvirus maltsch</taxon>
    </lineage>
</organism>
<proteinExistence type="predicted"/>
<gene>
    <name evidence="1" type="ORF">UFOVP549_4</name>
</gene>
<name>A0A6J5MXY7_9CAUD</name>